<dbReference type="GO" id="GO:0008360">
    <property type="term" value="P:regulation of cell shape"/>
    <property type="evidence" value="ECO:0007669"/>
    <property type="project" value="UniProtKB-KW"/>
</dbReference>
<reference evidence="10" key="1">
    <citation type="submission" date="2017-09" db="EMBL/GenBank/DDBJ databases">
        <title>Depth-based differentiation of microbial function through sediment-hosted aquifers and enrichment of novel symbionts in the deep terrestrial subsurface.</title>
        <authorList>
            <person name="Probst A.J."/>
            <person name="Ladd B."/>
            <person name="Jarett J.K."/>
            <person name="Geller-Mcgrath D.E."/>
            <person name="Sieber C.M.K."/>
            <person name="Emerson J.B."/>
            <person name="Anantharaman K."/>
            <person name="Thomas B.C."/>
            <person name="Malmstrom R."/>
            <person name="Stieglmeier M."/>
            <person name="Klingl A."/>
            <person name="Woyke T."/>
            <person name="Ryan C.M."/>
            <person name="Banfield J.F."/>
        </authorList>
    </citation>
    <scope>NUCLEOTIDE SEQUENCE [LARGE SCALE GENOMIC DNA]</scope>
</reference>
<dbReference type="InterPro" id="IPR004268">
    <property type="entry name" value="MurJ"/>
</dbReference>
<dbReference type="GO" id="GO:0015648">
    <property type="term" value="F:lipid-linked peptidoglycan transporter activity"/>
    <property type="evidence" value="ECO:0007669"/>
    <property type="project" value="TreeGrafter"/>
</dbReference>
<dbReference type="GO" id="GO:0005886">
    <property type="term" value="C:plasma membrane"/>
    <property type="evidence" value="ECO:0007669"/>
    <property type="project" value="UniProtKB-SubCell"/>
</dbReference>
<keyword evidence="5" id="KW-0573">Peptidoglycan synthesis</keyword>
<keyword evidence="6 8" id="KW-1133">Transmembrane helix</keyword>
<dbReference type="Proteomes" id="UP000230731">
    <property type="component" value="Unassembled WGS sequence"/>
</dbReference>
<dbReference type="EMBL" id="PEZP01000035">
    <property type="protein sequence ID" value="PIT98032.1"/>
    <property type="molecule type" value="Genomic_DNA"/>
</dbReference>
<evidence type="ECO:0000256" key="5">
    <source>
        <dbReference type="ARBA" id="ARBA00022984"/>
    </source>
</evidence>
<feature type="transmembrane region" description="Helical" evidence="8">
    <location>
        <begin position="383"/>
        <end position="403"/>
    </location>
</feature>
<evidence type="ECO:0000313" key="9">
    <source>
        <dbReference type="EMBL" id="PIT98032.1"/>
    </source>
</evidence>
<proteinExistence type="predicted"/>
<gene>
    <name evidence="9" type="ORF">COT71_02880</name>
</gene>
<comment type="caution">
    <text evidence="9">The sequence shown here is derived from an EMBL/GenBank/DDBJ whole genome shotgun (WGS) entry which is preliminary data.</text>
</comment>
<dbReference type="PANTHER" id="PTHR47019">
    <property type="entry name" value="LIPID II FLIPPASE MURJ"/>
    <property type="match status" value="1"/>
</dbReference>
<keyword evidence="7 8" id="KW-0472">Membrane</keyword>
<dbReference type="PRINTS" id="PR01806">
    <property type="entry name" value="VIRFACTRMVIN"/>
</dbReference>
<feature type="transmembrane region" description="Helical" evidence="8">
    <location>
        <begin position="129"/>
        <end position="148"/>
    </location>
</feature>
<evidence type="ECO:0008006" key="11">
    <source>
        <dbReference type="Google" id="ProtNLM"/>
    </source>
</evidence>
<sequence length="440" mass="46763">MPSFIKRFVPAGSAVLTATAFGSYGLGLLRDRIFAQTFGLSVDLDAYNAAFLLPDFLFNLLVASGIAAAMVPLFSALKREGYAQAYEYVGSIINTALITTGVVAAGLMVLAGPASHLVAPGLAETDQQAVVRLMRVLSLSPLLFSLSNSLGAMLVAERRFLYYGLSPMLYNLGIIAGVLALAPRFGVMGAALGTLGGASLHAGIRLFDARRLGWRWHWVLGWKTPSFRKTIRLMLPKMIGHPVELVTFWAYTALASTRPAGSISALNFARNFQSVPVSLIGITMSTAAFPLLADAIAGQRTSDFVSVLRRILGSILVISAAAAVVLYLIREPLIALLLGGGSFDAEAIKRTAQVLGIFCLAIPTESINHLLARAFYARHNTVVPVVFSMLALLVAVSVAWIFLPSVGITALPAGFFAGSLIKTLGLTGWLYGQSLKSADD</sequence>
<dbReference type="Pfam" id="PF03023">
    <property type="entry name" value="MurJ"/>
    <property type="match status" value="1"/>
</dbReference>
<evidence type="ECO:0000256" key="7">
    <source>
        <dbReference type="ARBA" id="ARBA00023136"/>
    </source>
</evidence>
<evidence type="ECO:0000256" key="2">
    <source>
        <dbReference type="ARBA" id="ARBA00022475"/>
    </source>
</evidence>
<dbReference type="GO" id="GO:0034204">
    <property type="term" value="P:lipid translocation"/>
    <property type="evidence" value="ECO:0007669"/>
    <property type="project" value="TreeGrafter"/>
</dbReference>
<keyword evidence="2" id="KW-1003">Cell membrane</keyword>
<feature type="transmembrane region" description="Helical" evidence="8">
    <location>
        <begin position="277"/>
        <end position="298"/>
    </location>
</feature>
<name>A0A2M6WZ00_9BACT</name>
<accession>A0A2M6WZ00</accession>
<dbReference type="InterPro" id="IPR051050">
    <property type="entry name" value="Lipid_II_flippase_MurJ/MviN"/>
</dbReference>
<dbReference type="PANTHER" id="PTHR47019:SF1">
    <property type="entry name" value="LIPID II FLIPPASE MURJ"/>
    <property type="match status" value="1"/>
</dbReference>
<feature type="transmembrane region" description="Helical" evidence="8">
    <location>
        <begin position="88"/>
        <end position="109"/>
    </location>
</feature>
<feature type="transmembrane region" description="Helical" evidence="8">
    <location>
        <begin position="310"/>
        <end position="330"/>
    </location>
</feature>
<evidence type="ECO:0000313" key="10">
    <source>
        <dbReference type="Proteomes" id="UP000230731"/>
    </source>
</evidence>
<comment type="subcellular location">
    <subcellularLocation>
        <location evidence="1">Cell membrane</location>
        <topology evidence="1">Multi-pass membrane protein</topology>
    </subcellularLocation>
</comment>
<feature type="transmembrane region" description="Helical" evidence="8">
    <location>
        <begin position="409"/>
        <end position="431"/>
    </location>
</feature>
<protein>
    <recommendedName>
        <fullName evidence="11">Murein biosynthesis integral membrane protein MurJ</fullName>
    </recommendedName>
</protein>
<feature type="transmembrane region" description="Helical" evidence="8">
    <location>
        <begin position="160"/>
        <end position="181"/>
    </location>
</feature>
<keyword evidence="4" id="KW-0133">Cell shape</keyword>
<feature type="transmembrane region" description="Helical" evidence="8">
    <location>
        <begin position="187"/>
        <end position="207"/>
    </location>
</feature>
<dbReference type="AlphaFoldDB" id="A0A2M6WZ00"/>
<keyword evidence="3 8" id="KW-0812">Transmembrane</keyword>
<evidence type="ECO:0000256" key="1">
    <source>
        <dbReference type="ARBA" id="ARBA00004651"/>
    </source>
</evidence>
<evidence type="ECO:0000256" key="4">
    <source>
        <dbReference type="ARBA" id="ARBA00022960"/>
    </source>
</evidence>
<evidence type="ECO:0000256" key="6">
    <source>
        <dbReference type="ARBA" id="ARBA00022989"/>
    </source>
</evidence>
<organism evidence="9 10">
    <name type="scientific">Candidatus Andersenbacteria bacterium CG10_big_fil_rev_8_21_14_0_10_54_11</name>
    <dbReference type="NCBI Taxonomy" id="1974485"/>
    <lineage>
        <taxon>Bacteria</taxon>
        <taxon>Candidatus Anderseniibacteriota</taxon>
    </lineage>
</organism>
<dbReference type="GO" id="GO:0009252">
    <property type="term" value="P:peptidoglycan biosynthetic process"/>
    <property type="evidence" value="ECO:0007669"/>
    <property type="project" value="UniProtKB-KW"/>
</dbReference>
<evidence type="ECO:0000256" key="8">
    <source>
        <dbReference type="SAM" id="Phobius"/>
    </source>
</evidence>
<evidence type="ECO:0000256" key="3">
    <source>
        <dbReference type="ARBA" id="ARBA00022692"/>
    </source>
</evidence>
<feature type="transmembrane region" description="Helical" evidence="8">
    <location>
        <begin position="56"/>
        <end position="76"/>
    </location>
</feature>